<dbReference type="InterPro" id="IPR042252">
    <property type="entry name" value="MtfA_N"/>
</dbReference>
<dbReference type="KEGG" id="pbh:AAW51_2479"/>
<dbReference type="Gene3D" id="3.40.390.10">
    <property type="entry name" value="Collagenase (Catalytic Domain)"/>
    <property type="match status" value="1"/>
</dbReference>
<dbReference type="SUPFAM" id="SSF55486">
    <property type="entry name" value="Metalloproteases ('zincins'), catalytic domain"/>
    <property type="match status" value="1"/>
</dbReference>
<dbReference type="InterPro" id="IPR024079">
    <property type="entry name" value="MetalloPept_cat_dom_sf"/>
</dbReference>
<evidence type="ECO:0008006" key="3">
    <source>
        <dbReference type="Google" id="ProtNLM"/>
    </source>
</evidence>
<dbReference type="GO" id="GO:0004177">
    <property type="term" value="F:aminopeptidase activity"/>
    <property type="evidence" value="ECO:0007669"/>
    <property type="project" value="TreeGrafter"/>
</dbReference>
<evidence type="ECO:0000313" key="1">
    <source>
        <dbReference type="EMBL" id="AKJ29170.1"/>
    </source>
</evidence>
<dbReference type="STRING" id="413882.AAW51_2479"/>
<protein>
    <recommendedName>
        <fullName evidence="3">Zinc-dependent peptidase</fullName>
    </recommendedName>
</protein>
<dbReference type="Gene3D" id="1.10.472.150">
    <property type="entry name" value="Glucose-regulated metallo-peptidase M90, N-terminal domain"/>
    <property type="match status" value="1"/>
</dbReference>
<reference evidence="1 2" key="1">
    <citation type="submission" date="2015-05" db="EMBL/GenBank/DDBJ databases">
        <authorList>
            <person name="Tang B."/>
            <person name="Yu Y."/>
        </authorList>
    </citation>
    <scope>NUCLEOTIDE SEQUENCE [LARGE SCALE GENOMIC DNA]</scope>
    <source>
        <strain evidence="1 2">DSM 7029</strain>
    </source>
</reference>
<dbReference type="EMBL" id="CP011371">
    <property type="protein sequence ID" value="AKJ29170.1"/>
    <property type="molecule type" value="Genomic_DNA"/>
</dbReference>
<dbReference type="PATRIC" id="fig|413882.6.peg.2591"/>
<name>A0A0G3BRJ9_9BURK</name>
<dbReference type="RefSeq" id="WP_047194868.1">
    <property type="nucleotide sequence ID" value="NZ_CP011371.1"/>
</dbReference>
<dbReference type="GO" id="GO:0005829">
    <property type="term" value="C:cytosol"/>
    <property type="evidence" value="ECO:0007669"/>
    <property type="project" value="TreeGrafter"/>
</dbReference>
<dbReference type="AlphaFoldDB" id="A0A0G3BRJ9"/>
<dbReference type="PANTHER" id="PTHR30164">
    <property type="entry name" value="MTFA PEPTIDASE"/>
    <property type="match status" value="1"/>
</dbReference>
<dbReference type="GO" id="GO:0008237">
    <property type="term" value="F:metallopeptidase activity"/>
    <property type="evidence" value="ECO:0007669"/>
    <property type="project" value="InterPro"/>
</dbReference>
<sequence>MPLLVLFGLAMLYIGWALSAPWRQRRRRERWAARPFPAAWRTVLRRRVPMFARLPPDLQLQLKRHMQVFLAEKAFIGCGGLRVTDEMRVVIAAQACLLLLNRAPDPFPTLRQILVYPGAFVVDRVRTEAGAVQREERQVLSGESWSQGQVVLSWQDTLAGAAIADDGRNVVIHEFAHQLDQEKGYASGAPYLDSARDYARWSRVLAAEYARLQQRGPGEPGLLSDYAATDPAEFFAVATEVFFEQGELLAQESPALYGELSRFYRVDPASWDGRRPVAPLAAPPAPGAGVF</sequence>
<evidence type="ECO:0000313" key="2">
    <source>
        <dbReference type="Proteomes" id="UP000035352"/>
    </source>
</evidence>
<dbReference type="CDD" id="cd20169">
    <property type="entry name" value="Peptidase_M90_mtfA"/>
    <property type="match status" value="1"/>
</dbReference>
<proteinExistence type="predicted"/>
<accession>A0A0G3BRJ9</accession>
<gene>
    <name evidence="1" type="ORF">AAW51_2479</name>
</gene>
<dbReference type="Pfam" id="PF06167">
    <property type="entry name" value="Peptidase_M90"/>
    <property type="match status" value="1"/>
</dbReference>
<dbReference type="Proteomes" id="UP000035352">
    <property type="component" value="Chromosome"/>
</dbReference>
<organism evidence="1 2">
    <name type="scientific">Caldimonas brevitalea</name>
    <dbReference type="NCBI Taxonomy" id="413882"/>
    <lineage>
        <taxon>Bacteria</taxon>
        <taxon>Pseudomonadati</taxon>
        <taxon>Pseudomonadota</taxon>
        <taxon>Betaproteobacteria</taxon>
        <taxon>Burkholderiales</taxon>
        <taxon>Sphaerotilaceae</taxon>
        <taxon>Caldimonas</taxon>
    </lineage>
</organism>
<keyword evidence="2" id="KW-1185">Reference proteome</keyword>
<dbReference type="PANTHER" id="PTHR30164:SF2">
    <property type="entry name" value="PROTEIN MTFA"/>
    <property type="match status" value="1"/>
</dbReference>
<dbReference type="InterPro" id="IPR010384">
    <property type="entry name" value="MtfA_fam"/>
</dbReference>
<dbReference type="OrthoDB" id="9786424at2"/>